<protein>
    <submittedName>
        <fullName evidence="1">Uncharacterized protein</fullName>
    </submittedName>
</protein>
<evidence type="ECO:0000313" key="2">
    <source>
        <dbReference type="Proteomes" id="UP000033058"/>
    </source>
</evidence>
<sequence length="188" mass="20924">MSDVIILWDCPLLFEKLFIEYGLECSRALSTSLGTPYLPACKILVLPTGFANKQYTKTGVGLERGKRSLEKFVAKGGTLLIFSPLVPDYEYEWLPFSLKYVMEENPCTPRPVGEHEAQKLIENIIPPAGCDGYFSETDARVVLEDERGRPIMAVKEIGEGMIVATTIHELPAAGFFKCRTECTGKVKI</sequence>
<organism evidence="1 2">
    <name type="scientific">Methanosarcina mazei WWM610</name>
    <dbReference type="NCBI Taxonomy" id="1434117"/>
    <lineage>
        <taxon>Archaea</taxon>
        <taxon>Methanobacteriati</taxon>
        <taxon>Methanobacteriota</taxon>
        <taxon>Stenosarchaea group</taxon>
        <taxon>Methanomicrobia</taxon>
        <taxon>Methanosarcinales</taxon>
        <taxon>Methanosarcinaceae</taxon>
        <taxon>Methanosarcina</taxon>
    </lineage>
</organism>
<dbReference type="EMBL" id="CP009509">
    <property type="protein sequence ID" value="AKB42157.1"/>
    <property type="molecule type" value="Genomic_DNA"/>
</dbReference>
<evidence type="ECO:0000313" key="1">
    <source>
        <dbReference type="EMBL" id="AKB42157.1"/>
    </source>
</evidence>
<reference evidence="1 2" key="1">
    <citation type="submission" date="2014-07" db="EMBL/GenBank/DDBJ databases">
        <title>Methanogenic archaea and the global carbon cycle.</title>
        <authorList>
            <person name="Henriksen J.R."/>
            <person name="Luke J."/>
            <person name="Reinhart S."/>
            <person name="Benedict M.N."/>
            <person name="Youngblut N.D."/>
            <person name="Metcalf M.E."/>
            <person name="Whitaker R.J."/>
            <person name="Metcalf W.W."/>
        </authorList>
    </citation>
    <scope>NUCLEOTIDE SEQUENCE [LARGE SCALE GENOMIC DNA]</scope>
    <source>
        <strain evidence="1 2">WWM610</strain>
    </source>
</reference>
<dbReference type="RefSeq" id="WP_011033358.1">
    <property type="nucleotide sequence ID" value="NZ_CP009509.1"/>
</dbReference>
<dbReference type="Proteomes" id="UP000033058">
    <property type="component" value="Chromosome"/>
</dbReference>
<name>A0A0E3Q153_METMZ</name>
<gene>
    <name evidence="1" type="ORF">MSMAW_3166</name>
</gene>
<proteinExistence type="predicted"/>
<dbReference type="AlphaFoldDB" id="A0A0E3Q153"/>
<accession>A0A0E3Q153</accession>
<dbReference type="PATRIC" id="fig|1434117.4.peg.3999"/>
<dbReference type="GeneID" id="24852972"/>
<dbReference type="HOGENOM" id="CLU_1444690_0_0_2"/>